<evidence type="ECO:0000313" key="2">
    <source>
        <dbReference type="Proteomes" id="UP000693672"/>
    </source>
</evidence>
<sequence length="54" mass="6268">MDNIVKVTLNTRSETELKALIEDMNNHASLSDEEMRQLVNELNEWNEASDEPLH</sequence>
<comment type="caution">
    <text evidence="1">The sequence shown here is derived from an EMBL/GenBank/DDBJ whole genome shotgun (WGS) entry which is preliminary data.</text>
</comment>
<protein>
    <submittedName>
        <fullName evidence="1">Uncharacterized protein</fullName>
    </submittedName>
</protein>
<dbReference type="Proteomes" id="UP000693672">
    <property type="component" value="Unassembled WGS sequence"/>
</dbReference>
<organism evidence="1 2">
    <name type="scientific">Paenibacillus solanacearum</name>
    <dbReference type="NCBI Taxonomy" id="2048548"/>
    <lineage>
        <taxon>Bacteria</taxon>
        <taxon>Bacillati</taxon>
        <taxon>Bacillota</taxon>
        <taxon>Bacilli</taxon>
        <taxon>Bacillales</taxon>
        <taxon>Paenibacillaceae</taxon>
        <taxon>Paenibacillus</taxon>
    </lineage>
</organism>
<evidence type="ECO:0000313" key="1">
    <source>
        <dbReference type="EMBL" id="CAG7602109.1"/>
    </source>
</evidence>
<accession>A0A916JTA9</accession>
<dbReference type="RefSeq" id="WP_218090320.1">
    <property type="nucleotide sequence ID" value="NZ_CAJVAS010000002.1"/>
</dbReference>
<dbReference type="EMBL" id="CAJVAS010000002">
    <property type="protein sequence ID" value="CAG7602109.1"/>
    <property type="molecule type" value="Genomic_DNA"/>
</dbReference>
<reference evidence="1" key="1">
    <citation type="submission" date="2021-06" db="EMBL/GenBank/DDBJ databases">
        <authorList>
            <person name="Criscuolo A."/>
        </authorList>
    </citation>
    <scope>NUCLEOTIDE SEQUENCE</scope>
    <source>
        <strain evidence="1">CIP111600</strain>
    </source>
</reference>
<proteinExistence type="predicted"/>
<dbReference type="AlphaFoldDB" id="A0A916JTA9"/>
<name>A0A916JTA9_9BACL</name>
<keyword evidence="2" id="KW-1185">Reference proteome</keyword>
<gene>
    <name evidence="1" type="ORF">PAESOLCIP111_00477</name>
</gene>